<dbReference type="Proteomes" id="UP001198830">
    <property type="component" value="Unassembled WGS sequence"/>
</dbReference>
<gene>
    <name evidence="2" type="ORF">LL253_17790</name>
</gene>
<sequence length="220" mass="23728">MSGLFPEPPIAGPAPRGLGRAMAGGGAKVERRGNDYYPTPPSATRAFLAAERAWLLDAVDAPASGADHPIWEPCGRGGAIAAELEAAGFVTIATDLVADPAHRVTEQNLLTCRRALSPVVVTNPPFALAAEMIRHLLGDLACGYVALLLKSTYWHAEKRTGLWRWRPPARIYALNWRLDCLGLGNPTMEFIWCVWDAAKDGPCRFDVLTPFATPDLLGEG</sequence>
<evidence type="ECO:0000313" key="3">
    <source>
        <dbReference type="Proteomes" id="UP001198830"/>
    </source>
</evidence>
<accession>A0ABS8H9Z4</accession>
<dbReference type="RefSeq" id="WP_228228018.1">
    <property type="nucleotide sequence ID" value="NZ_JAJGNP010000021.1"/>
</dbReference>
<protein>
    <recommendedName>
        <fullName evidence="4">SAM-dependent methyltransferase</fullName>
    </recommendedName>
</protein>
<evidence type="ECO:0000256" key="1">
    <source>
        <dbReference type="SAM" id="MobiDB-lite"/>
    </source>
</evidence>
<organism evidence="2 3">
    <name type="scientific">Sphingobium soli</name>
    <dbReference type="NCBI Taxonomy" id="1591116"/>
    <lineage>
        <taxon>Bacteria</taxon>
        <taxon>Pseudomonadati</taxon>
        <taxon>Pseudomonadota</taxon>
        <taxon>Alphaproteobacteria</taxon>
        <taxon>Sphingomonadales</taxon>
        <taxon>Sphingomonadaceae</taxon>
        <taxon>Sphingobium</taxon>
    </lineage>
</organism>
<proteinExistence type="predicted"/>
<evidence type="ECO:0008006" key="4">
    <source>
        <dbReference type="Google" id="ProtNLM"/>
    </source>
</evidence>
<keyword evidence="3" id="KW-1185">Reference proteome</keyword>
<comment type="caution">
    <text evidence="2">The sequence shown here is derived from an EMBL/GenBank/DDBJ whole genome shotgun (WGS) entry which is preliminary data.</text>
</comment>
<feature type="compositionally biased region" description="Pro residues" evidence="1">
    <location>
        <begin position="1"/>
        <end position="12"/>
    </location>
</feature>
<name>A0ABS8H9Z4_9SPHN</name>
<feature type="region of interest" description="Disordered" evidence="1">
    <location>
        <begin position="1"/>
        <end position="36"/>
    </location>
</feature>
<dbReference type="EMBL" id="JAJGNP010000021">
    <property type="protein sequence ID" value="MCC4234527.1"/>
    <property type="molecule type" value="Genomic_DNA"/>
</dbReference>
<reference evidence="2 3" key="1">
    <citation type="submission" date="2021-10" db="EMBL/GenBank/DDBJ databases">
        <title>The diversity and Nitrogen Metabolism of Culturable Nitrate-Utilizing Bacteria Within the Oxygen Minimum Zone of the Changjiang (Yangtze River)Estuary.</title>
        <authorList>
            <person name="Zhang D."/>
            <person name="Zheng J."/>
            <person name="Liu S."/>
            <person name="He W."/>
        </authorList>
    </citation>
    <scope>NUCLEOTIDE SEQUENCE [LARGE SCALE GENOMIC DNA]</scope>
    <source>
        <strain evidence="2 3">FXH275-2</strain>
    </source>
</reference>
<evidence type="ECO:0000313" key="2">
    <source>
        <dbReference type="EMBL" id="MCC4234527.1"/>
    </source>
</evidence>